<comment type="subcellular location">
    <subcellularLocation>
        <location evidence="1">Membrane</location>
        <topology evidence="1">Lipid-anchor</topology>
    </subcellularLocation>
</comment>
<evidence type="ECO:0000313" key="9">
    <source>
        <dbReference type="EMBL" id="TIH30209.1"/>
    </source>
</evidence>
<evidence type="ECO:0000256" key="6">
    <source>
        <dbReference type="PIRNR" id="PIRNR002854"/>
    </source>
</evidence>
<keyword evidence="3 8" id="KW-0472">Membrane</keyword>
<dbReference type="PIRSF" id="PIRSF002854">
    <property type="entry name" value="MetQ"/>
    <property type="match status" value="1"/>
</dbReference>
<evidence type="ECO:0000313" key="10">
    <source>
        <dbReference type="Proteomes" id="UP000306192"/>
    </source>
</evidence>
<dbReference type="AlphaFoldDB" id="A0A4T2BHN2"/>
<keyword evidence="10" id="KW-1185">Reference proteome</keyword>
<accession>A0A4T2BHN2</accession>
<sequence length="295" mass="30975">MLWRSRPALLLSKSEHFAADASQPRQFCSAAAPLPAPHQPSPAPIRSIPLRTTKLLLAGVIATAVAFTAAGCAGTATASAPETNASGVTTLKVGASFPATDILNYVESSQAAAAGLDLQVSEFSEYITPDTSLEDGSLDANLYQHLPFLNQFNKDHGTHIVPVGKVYFPPLALYSKKITSLDAIASGDTISIPSDVTNERRALLLLEKAGLITLNPNAAGPADIATNPKNLQFQELDAATLPRALDDVKAGIVNLTYALPAGLTSEQQIYKEDVTGTPYTNLLAVKSGNENNAAI</sequence>
<dbReference type="SUPFAM" id="SSF53850">
    <property type="entry name" value="Periplasmic binding protein-like II"/>
    <property type="match status" value="1"/>
</dbReference>
<gene>
    <name evidence="9" type="ORF">D4765_17365</name>
</gene>
<keyword evidence="5 6" id="KW-0449">Lipoprotein</keyword>
<evidence type="ECO:0000256" key="4">
    <source>
        <dbReference type="ARBA" id="ARBA00023139"/>
    </source>
</evidence>
<evidence type="ECO:0000256" key="8">
    <source>
        <dbReference type="SAM" id="Phobius"/>
    </source>
</evidence>
<evidence type="ECO:0000256" key="2">
    <source>
        <dbReference type="ARBA" id="ARBA00022729"/>
    </source>
</evidence>
<proteinExistence type="inferred from homology"/>
<dbReference type="Proteomes" id="UP000306192">
    <property type="component" value="Unassembled WGS sequence"/>
</dbReference>
<feature type="transmembrane region" description="Helical" evidence="8">
    <location>
        <begin position="55"/>
        <end position="76"/>
    </location>
</feature>
<evidence type="ECO:0000256" key="7">
    <source>
        <dbReference type="PIRSR" id="PIRSR002854-1"/>
    </source>
</evidence>
<feature type="lipid moiety-binding region" description="S-diacylglycerol cysteine" evidence="7">
    <location>
        <position position="72"/>
    </location>
</feature>
<evidence type="ECO:0000256" key="5">
    <source>
        <dbReference type="ARBA" id="ARBA00023288"/>
    </source>
</evidence>
<dbReference type="PANTHER" id="PTHR30429:SF0">
    <property type="entry name" value="METHIONINE-BINDING LIPOPROTEIN METQ"/>
    <property type="match status" value="1"/>
</dbReference>
<comment type="similarity">
    <text evidence="6">Belongs to the nlpA lipoprotein family.</text>
</comment>
<dbReference type="PANTHER" id="PTHR30429">
    <property type="entry name" value="D-METHIONINE-BINDING LIPOPROTEIN METQ"/>
    <property type="match status" value="1"/>
</dbReference>
<keyword evidence="8" id="KW-1133">Transmembrane helix</keyword>
<evidence type="ECO:0000256" key="3">
    <source>
        <dbReference type="ARBA" id="ARBA00023136"/>
    </source>
</evidence>
<dbReference type="EMBL" id="QYRT01000054">
    <property type="protein sequence ID" value="TIH30209.1"/>
    <property type="molecule type" value="Genomic_DNA"/>
</dbReference>
<keyword evidence="8" id="KW-0812">Transmembrane</keyword>
<name>A0A4T2BHN2_9MICO</name>
<reference evidence="9 10" key="1">
    <citation type="journal article" date="2019" name="Microorganisms">
        <title>Systematic Affiliation and Genome Analysis of Subtercola vilae DB165(T) with Particular Emphasis on Cold Adaptation of an Isolate from a High-Altitude Cold Volcano Lake.</title>
        <authorList>
            <person name="Villalobos A.S."/>
            <person name="Wiese J."/>
            <person name="Imhoff J.F."/>
            <person name="Dorador C."/>
            <person name="Keller A."/>
            <person name="Hentschel U."/>
        </authorList>
    </citation>
    <scope>NUCLEOTIDE SEQUENCE [LARGE SCALE GENOMIC DNA]</scope>
    <source>
        <strain evidence="9 10">DB165</strain>
    </source>
</reference>
<keyword evidence="2" id="KW-0732">Signal</keyword>
<comment type="caution">
    <text evidence="9">The sequence shown here is derived from an EMBL/GenBank/DDBJ whole genome shotgun (WGS) entry which is preliminary data.</text>
</comment>
<protein>
    <recommendedName>
        <fullName evidence="6">Lipoprotein</fullName>
    </recommendedName>
</protein>
<dbReference type="InterPro" id="IPR004872">
    <property type="entry name" value="Lipoprotein_NlpA"/>
</dbReference>
<organism evidence="9 10">
    <name type="scientific">Subtercola vilae</name>
    <dbReference type="NCBI Taxonomy" id="2056433"/>
    <lineage>
        <taxon>Bacteria</taxon>
        <taxon>Bacillati</taxon>
        <taxon>Actinomycetota</taxon>
        <taxon>Actinomycetes</taxon>
        <taxon>Micrococcales</taxon>
        <taxon>Microbacteriaceae</taxon>
        <taxon>Subtercola</taxon>
    </lineage>
</organism>
<evidence type="ECO:0000256" key="1">
    <source>
        <dbReference type="ARBA" id="ARBA00004635"/>
    </source>
</evidence>
<dbReference type="Gene3D" id="3.40.190.10">
    <property type="entry name" value="Periplasmic binding protein-like II"/>
    <property type="match status" value="2"/>
</dbReference>
<keyword evidence="4" id="KW-0564">Palmitate</keyword>
<dbReference type="GO" id="GO:0016020">
    <property type="term" value="C:membrane"/>
    <property type="evidence" value="ECO:0007669"/>
    <property type="project" value="UniProtKB-SubCell"/>
</dbReference>
<dbReference type="Pfam" id="PF03180">
    <property type="entry name" value="Lipoprotein_9"/>
    <property type="match status" value="1"/>
</dbReference>